<dbReference type="AlphaFoldDB" id="A0AAV0VQ50"/>
<name>A0AAV0VQ50_9HEMI</name>
<sequence length="242" mass="28062">MNILKESRVEKYISSLDGLSPAQYVFTFCECINKNSTPEDAHSNIAVPYSSNLAELAANRGPKKVRLIVMYITNTSYFNADTMKFLVNEMLECKDVGTVEQYYNILDKNFKLHPPCAQYMDKEYEQLLLSSYRNHFGQMTLWDYIVECLNNITRGSLLYGDDDAFDLAFKRCFSFCVCILQVDFEVSKNKNKRSLVAKCLKYKLERRTRMSEISTLLDKLYNTGYNFQMPVIHLAILVSQLQ</sequence>
<keyword evidence="2" id="KW-1185">Reference proteome</keyword>
<accession>A0AAV0VQ50</accession>
<dbReference type="EMBL" id="CARXXK010000001">
    <property type="protein sequence ID" value="CAI6345307.1"/>
    <property type="molecule type" value="Genomic_DNA"/>
</dbReference>
<dbReference type="Proteomes" id="UP001160148">
    <property type="component" value="Unassembled WGS sequence"/>
</dbReference>
<evidence type="ECO:0000313" key="2">
    <source>
        <dbReference type="Proteomes" id="UP001160148"/>
    </source>
</evidence>
<organism evidence="1 2">
    <name type="scientific">Macrosiphum euphorbiae</name>
    <name type="common">potato aphid</name>
    <dbReference type="NCBI Taxonomy" id="13131"/>
    <lineage>
        <taxon>Eukaryota</taxon>
        <taxon>Metazoa</taxon>
        <taxon>Ecdysozoa</taxon>
        <taxon>Arthropoda</taxon>
        <taxon>Hexapoda</taxon>
        <taxon>Insecta</taxon>
        <taxon>Pterygota</taxon>
        <taxon>Neoptera</taxon>
        <taxon>Paraneoptera</taxon>
        <taxon>Hemiptera</taxon>
        <taxon>Sternorrhyncha</taxon>
        <taxon>Aphidomorpha</taxon>
        <taxon>Aphidoidea</taxon>
        <taxon>Aphididae</taxon>
        <taxon>Macrosiphini</taxon>
        <taxon>Macrosiphum</taxon>
    </lineage>
</organism>
<protein>
    <submittedName>
        <fullName evidence="1">Uncharacterized protein</fullName>
    </submittedName>
</protein>
<reference evidence="1 2" key="1">
    <citation type="submission" date="2023-01" db="EMBL/GenBank/DDBJ databases">
        <authorList>
            <person name="Whitehead M."/>
        </authorList>
    </citation>
    <scope>NUCLEOTIDE SEQUENCE [LARGE SCALE GENOMIC DNA]</scope>
</reference>
<proteinExistence type="predicted"/>
<gene>
    <name evidence="1" type="ORF">MEUPH1_LOCUS2339</name>
</gene>
<evidence type="ECO:0000313" key="1">
    <source>
        <dbReference type="EMBL" id="CAI6345307.1"/>
    </source>
</evidence>
<comment type="caution">
    <text evidence="1">The sequence shown here is derived from an EMBL/GenBank/DDBJ whole genome shotgun (WGS) entry which is preliminary data.</text>
</comment>